<dbReference type="Pfam" id="PF11795">
    <property type="entry name" value="DUF3322"/>
    <property type="match status" value="1"/>
</dbReference>
<dbReference type="InterPro" id="IPR024537">
    <property type="entry name" value="DUF3322"/>
</dbReference>
<feature type="domain" description="Wadjet protein JetD C-terminal" evidence="1">
    <location>
        <begin position="217"/>
        <end position="390"/>
    </location>
</feature>
<evidence type="ECO:0000313" key="4">
    <source>
        <dbReference type="Proteomes" id="UP000231484"/>
    </source>
</evidence>
<gene>
    <name evidence="3" type="ORF">BHC48_00715</name>
</gene>
<evidence type="ECO:0000259" key="1">
    <source>
        <dbReference type="Pfam" id="PF09983"/>
    </source>
</evidence>
<proteinExistence type="predicted"/>
<dbReference type="PIRSF" id="PIRSF028408">
    <property type="entry name" value="UCP028408"/>
    <property type="match status" value="1"/>
</dbReference>
<comment type="caution">
    <text evidence="3">The sequence shown here is derived from an EMBL/GenBank/DDBJ whole genome shotgun (WGS) entry which is preliminary data.</text>
</comment>
<dbReference type="EMBL" id="MEIQ01000002">
    <property type="protein sequence ID" value="PIT54240.1"/>
    <property type="molecule type" value="Genomic_DNA"/>
</dbReference>
<dbReference type="InterPro" id="IPR024534">
    <property type="entry name" value="JetD_C"/>
</dbReference>
<protein>
    <recommendedName>
        <fullName evidence="5">DUF3322 and DUF2220 domain-containing protein</fullName>
    </recommendedName>
</protein>
<name>A0A2N9XWT5_9NEIS</name>
<feature type="domain" description="DUF3322" evidence="2">
    <location>
        <begin position="12"/>
        <end position="197"/>
    </location>
</feature>
<dbReference type="InterPro" id="IPR014544">
    <property type="entry name" value="UCP028408"/>
</dbReference>
<dbReference type="Pfam" id="PF09983">
    <property type="entry name" value="JetD_C"/>
    <property type="match status" value="1"/>
</dbReference>
<evidence type="ECO:0008006" key="5">
    <source>
        <dbReference type="Google" id="ProtNLM"/>
    </source>
</evidence>
<dbReference type="Proteomes" id="UP000231484">
    <property type="component" value="Unassembled WGS sequence"/>
</dbReference>
<organism evidence="3 4">
    <name type="scientific">Snodgrassella alvi</name>
    <dbReference type="NCBI Taxonomy" id="1196083"/>
    <lineage>
        <taxon>Bacteria</taxon>
        <taxon>Pseudomonadati</taxon>
        <taxon>Pseudomonadota</taxon>
        <taxon>Betaproteobacteria</taxon>
        <taxon>Neisseriales</taxon>
        <taxon>Neisseriaceae</taxon>
        <taxon>Snodgrassella</taxon>
    </lineage>
</organism>
<evidence type="ECO:0000313" key="3">
    <source>
        <dbReference type="EMBL" id="PIT54240.1"/>
    </source>
</evidence>
<dbReference type="AlphaFoldDB" id="A0A2N9XWT5"/>
<accession>A0A2N9XWT5</accession>
<reference evidence="3 4" key="1">
    <citation type="journal article" date="2017" name="MBio">
        <title>Type VI secretion-mediated competition in the bee gut microbiome.</title>
        <authorList>
            <person name="Steele M.I."/>
            <person name="Kwong W.K."/>
            <person name="Powell J.E."/>
            <person name="Whiteley M."/>
            <person name="Moran N.A."/>
        </authorList>
    </citation>
    <scope>NUCLEOTIDE SEQUENCE [LARGE SCALE GENOMIC DNA]</scope>
    <source>
        <strain evidence="3 4">Occ4-2</strain>
    </source>
</reference>
<sequence>MTELSPKWGKLPAEVYTQIKKREWDHPKHLKERLLNQRQFPIEISLLPPSGNQVLDNMMHFKNFINQWDKYPQQEWINWQEKTLNKVGQQRIPTKLILKNRTELFEFLGPEVQQEVHKWEKTIQPLMIFEKRFYPVLINHLSTIQQLTVQQSTSIISILKQLYPFMGTGSYLRTLPLQGIDTKFLENNKVLISALLDVLHNGAITKAGGLLNWLGCLESTKGWLMVKPLCKKAQSALAELPILQMDQHTLMKYELPANNILVVENIQSGLALPQLPDSIAVFGGGNNVSWLSAPWLKQKKVGYWGDIDSWGLKILSQAKMHCPHIHTLMMDEETLYKYHKSMTKELESYHDLPAHLNPAEKKVFTILQSGKYDDNRLEQERLPNDYILTKLQNWLSNY</sequence>
<evidence type="ECO:0000259" key="2">
    <source>
        <dbReference type="Pfam" id="PF11795"/>
    </source>
</evidence>